<gene>
    <name evidence="1" type="ORF">HNV11_01915</name>
</gene>
<dbReference type="EMBL" id="CP053435">
    <property type="protein sequence ID" value="QJW88221.1"/>
    <property type="molecule type" value="Genomic_DNA"/>
</dbReference>
<name>A0A6M5Y4U1_9BACT</name>
<sequence length="133" mass="14574">MKAINSIVILFFSVLTLNSCTPKMTFTTSSIIPAASGDVEVKKDKNNNYIVNVSVRNLAEPQKLNPPKSTYLVWMESDNSSAKKLGQLAPYSKSLKADLSATSITKPTQVFITAENDAEVTYPRGETVLTTRK</sequence>
<keyword evidence="2" id="KW-1185">Reference proteome</keyword>
<evidence type="ECO:0000313" key="2">
    <source>
        <dbReference type="Proteomes" id="UP000502756"/>
    </source>
</evidence>
<accession>A0A6M5Y4U1</accession>
<dbReference type="Proteomes" id="UP000502756">
    <property type="component" value="Chromosome"/>
</dbReference>
<protein>
    <submittedName>
        <fullName evidence="1">Uncharacterized protein</fullName>
    </submittedName>
</protein>
<dbReference type="RefSeq" id="WP_171738054.1">
    <property type="nucleotide sequence ID" value="NZ_CP053435.1"/>
</dbReference>
<organism evidence="1 2">
    <name type="scientific">Spirosoma taeanense</name>
    <dbReference type="NCBI Taxonomy" id="2735870"/>
    <lineage>
        <taxon>Bacteria</taxon>
        <taxon>Pseudomonadati</taxon>
        <taxon>Bacteroidota</taxon>
        <taxon>Cytophagia</taxon>
        <taxon>Cytophagales</taxon>
        <taxon>Cytophagaceae</taxon>
        <taxon>Spirosoma</taxon>
    </lineage>
</organism>
<proteinExistence type="predicted"/>
<reference evidence="1 2" key="1">
    <citation type="submission" date="2020-05" db="EMBL/GenBank/DDBJ databases">
        <title>Genome sequencing of Spirosoma sp. TS118.</title>
        <authorList>
            <person name="Lee J.-H."/>
            <person name="Jeong S."/>
            <person name="Zhao L."/>
            <person name="Jung J.-H."/>
            <person name="Kim M.-K."/>
            <person name="Lim S."/>
        </authorList>
    </citation>
    <scope>NUCLEOTIDE SEQUENCE [LARGE SCALE GENOMIC DNA]</scope>
    <source>
        <strain evidence="1 2">TS118</strain>
    </source>
</reference>
<dbReference type="AlphaFoldDB" id="A0A6M5Y4U1"/>
<dbReference type="KEGG" id="stae:HNV11_01915"/>
<evidence type="ECO:0000313" key="1">
    <source>
        <dbReference type="EMBL" id="QJW88221.1"/>
    </source>
</evidence>